<dbReference type="PANTHER" id="PTHR43214">
    <property type="entry name" value="TWO-COMPONENT RESPONSE REGULATOR"/>
    <property type="match status" value="1"/>
</dbReference>
<dbReference type="PANTHER" id="PTHR43214:SF24">
    <property type="entry name" value="TRANSCRIPTIONAL REGULATORY PROTEIN NARL-RELATED"/>
    <property type="match status" value="1"/>
</dbReference>
<dbReference type="SUPFAM" id="SSF52172">
    <property type="entry name" value="CheY-like"/>
    <property type="match status" value="1"/>
</dbReference>
<evidence type="ECO:0000256" key="2">
    <source>
        <dbReference type="ARBA" id="ARBA00023015"/>
    </source>
</evidence>
<dbReference type="Proteomes" id="UP001500967">
    <property type="component" value="Unassembled WGS sequence"/>
</dbReference>
<gene>
    <name evidence="9" type="ORF">GCM10009539_17310</name>
</gene>
<keyword evidence="3" id="KW-0238">DNA-binding</keyword>
<dbReference type="PRINTS" id="PR00038">
    <property type="entry name" value="HTHLUXR"/>
</dbReference>
<feature type="domain" description="HTH luxR-type" evidence="7">
    <location>
        <begin position="177"/>
        <end position="242"/>
    </location>
</feature>
<evidence type="ECO:0000256" key="3">
    <source>
        <dbReference type="ARBA" id="ARBA00023125"/>
    </source>
</evidence>
<evidence type="ECO:0000313" key="9">
    <source>
        <dbReference type="EMBL" id="GAA0232475.1"/>
    </source>
</evidence>
<evidence type="ECO:0000256" key="4">
    <source>
        <dbReference type="ARBA" id="ARBA00023163"/>
    </source>
</evidence>
<feature type="compositionally biased region" description="Low complexity" evidence="6">
    <location>
        <begin position="82"/>
        <end position="98"/>
    </location>
</feature>
<name>A0ABP3DH40_9ACTN</name>
<dbReference type="PROSITE" id="PS50043">
    <property type="entry name" value="HTH_LUXR_2"/>
    <property type="match status" value="1"/>
</dbReference>
<keyword evidence="4" id="KW-0804">Transcription</keyword>
<dbReference type="SMART" id="SM00448">
    <property type="entry name" value="REC"/>
    <property type="match status" value="1"/>
</dbReference>
<keyword evidence="2" id="KW-0805">Transcription regulation</keyword>
<evidence type="ECO:0000256" key="6">
    <source>
        <dbReference type="SAM" id="MobiDB-lite"/>
    </source>
</evidence>
<protein>
    <submittedName>
        <fullName evidence="9">Response regulator transcription factor</fullName>
    </submittedName>
</protein>
<dbReference type="Gene3D" id="3.40.50.2300">
    <property type="match status" value="2"/>
</dbReference>
<dbReference type="CDD" id="cd06170">
    <property type="entry name" value="LuxR_C_like"/>
    <property type="match status" value="1"/>
</dbReference>
<proteinExistence type="predicted"/>
<keyword evidence="10" id="KW-1185">Reference proteome</keyword>
<dbReference type="InterPro" id="IPR000792">
    <property type="entry name" value="Tscrpt_reg_LuxR_C"/>
</dbReference>
<organism evidence="9 10">
    <name type="scientific">Cryptosporangium japonicum</name>
    <dbReference type="NCBI Taxonomy" id="80872"/>
    <lineage>
        <taxon>Bacteria</taxon>
        <taxon>Bacillati</taxon>
        <taxon>Actinomycetota</taxon>
        <taxon>Actinomycetes</taxon>
        <taxon>Cryptosporangiales</taxon>
        <taxon>Cryptosporangiaceae</taxon>
        <taxon>Cryptosporangium</taxon>
    </lineage>
</organism>
<evidence type="ECO:0000256" key="1">
    <source>
        <dbReference type="ARBA" id="ARBA00022553"/>
    </source>
</evidence>
<dbReference type="InterPro" id="IPR011006">
    <property type="entry name" value="CheY-like_superfamily"/>
</dbReference>
<dbReference type="InterPro" id="IPR039420">
    <property type="entry name" value="WalR-like"/>
</dbReference>
<dbReference type="InterPro" id="IPR058245">
    <property type="entry name" value="NreC/VraR/RcsB-like_REC"/>
</dbReference>
<feature type="modified residue" description="4-aspartylphosphate" evidence="5">
    <location>
        <position position="56"/>
    </location>
</feature>
<dbReference type="CDD" id="cd17535">
    <property type="entry name" value="REC_NarL-like"/>
    <property type="match status" value="1"/>
</dbReference>
<dbReference type="RefSeq" id="WP_344648213.1">
    <property type="nucleotide sequence ID" value="NZ_BAAAGX010000007.1"/>
</dbReference>
<comment type="caution">
    <text evidence="9">The sequence shown here is derived from an EMBL/GenBank/DDBJ whole genome shotgun (WGS) entry which is preliminary data.</text>
</comment>
<dbReference type="SMART" id="SM00421">
    <property type="entry name" value="HTH_LUXR"/>
    <property type="match status" value="1"/>
</dbReference>
<evidence type="ECO:0000259" key="8">
    <source>
        <dbReference type="PROSITE" id="PS50110"/>
    </source>
</evidence>
<dbReference type="InterPro" id="IPR001789">
    <property type="entry name" value="Sig_transdc_resp-reg_receiver"/>
</dbReference>
<accession>A0ABP3DH40</accession>
<feature type="region of interest" description="Disordered" evidence="6">
    <location>
        <begin position="71"/>
        <end position="98"/>
    </location>
</feature>
<sequence length="249" mass="26434">MSGPVRVVVADDQALVRTGFRLILSADGIDVVAEATNGVEAVDAVRRTRPDVVLMDIRMPELDGLEATRRILADPGPPSGPSRPAGPAGPSAAPVDPAAPVAPVGPRVLMLTTFDLDQYVYAALSAGASGFLLKDVTPEQLTAAVRLVRSGDALLAPQITRRLVERFARRDEQTATVHRDLASLTPREREVLRMLARGMSNAELAAALHLSEATVKTHVARILGKLHLRDRVQAVVVAYETGLVAPGEA</sequence>
<keyword evidence="1 5" id="KW-0597">Phosphoprotein</keyword>
<evidence type="ECO:0000259" key="7">
    <source>
        <dbReference type="PROSITE" id="PS50043"/>
    </source>
</evidence>
<dbReference type="EMBL" id="BAAAGX010000007">
    <property type="protein sequence ID" value="GAA0232475.1"/>
    <property type="molecule type" value="Genomic_DNA"/>
</dbReference>
<dbReference type="PROSITE" id="PS50110">
    <property type="entry name" value="RESPONSE_REGULATORY"/>
    <property type="match status" value="1"/>
</dbReference>
<evidence type="ECO:0000256" key="5">
    <source>
        <dbReference type="PROSITE-ProRule" id="PRU00169"/>
    </source>
</evidence>
<dbReference type="Pfam" id="PF00196">
    <property type="entry name" value="GerE"/>
    <property type="match status" value="1"/>
</dbReference>
<dbReference type="Pfam" id="PF00072">
    <property type="entry name" value="Response_reg"/>
    <property type="match status" value="1"/>
</dbReference>
<feature type="domain" description="Response regulatory" evidence="8">
    <location>
        <begin position="6"/>
        <end position="149"/>
    </location>
</feature>
<reference evidence="10" key="1">
    <citation type="journal article" date="2019" name="Int. J. Syst. Evol. Microbiol.">
        <title>The Global Catalogue of Microorganisms (GCM) 10K type strain sequencing project: providing services to taxonomists for standard genome sequencing and annotation.</title>
        <authorList>
            <consortium name="The Broad Institute Genomics Platform"/>
            <consortium name="The Broad Institute Genome Sequencing Center for Infectious Disease"/>
            <person name="Wu L."/>
            <person name="Ma J."/>
        </authorList>
    </citation>
    <scope>NUCLEOTIDE SEQUENCE [LARGE SCALE GENOMIC DNA]</scope>
    <source>
        <strain evidence="10">JCM 10425</strain>
    </source>
</reference>
<evidence type="ECO:0000313" key="10">
    <source>
        <dbReference type="Proteomes" id="UP001500967"/>
    </source>
</evidence>